<sequence>MNSGKNGIIPFTPLQEQIFSGLLSDLIASIQPGFIPPAGPLPNVFKILQNLFKSMRLGLRDQADLFAATELPITAYEQSDGWTPALIAATQTALTELYAFSLLGCVSSPVKDGWVSQIRTAETNLAGISGAVPPVISGTVISLDGGKVETALSFSLTTALPTEGAIPVTDFTSKSIPVTTNDIGQNVSIVLADQFGGNNFAFSMPRSGTLTAITASFSPNDLTITGTFIVALAQLCRALPDASPYGPFTAIPGTLVQLSPGLTGDISGITFQGSLNSLNIPLNPEDRLVLVFTLVASIDSNPNVTTIQGTLGGTIAIEPVNAPPSSVGPIIPIASNQPVNLDFSSEGFGTSAGIVGFGFSENQDFFSFGLPINVSSQLANFTSPLAGDGIITAFAAYFGIDVSQTSSLEQPITVLAEIYKYSPSTNEVSPMPDTLLHVGDFLQTTITEATPGVHGLKTGLNISVNEGDRLVLVFTVLSAGTVSGGLVQGWASGGISIGPSSS</sequence>
<dbReference type="OrthoDB" id="2620554at2"/>
<organism evidence="1 2">
    <name type="scientific">Paenibacillus herberti</name>
    <dbReference type="NCBI Taxonomy" id="1619309"/>
    <lineage>
        <taxon>Bacteria</taxon>
        <taxon>Bacillati</taxon>
        <taxon>Bacillota</taxon>
        <taxon>Bacilli</taxon>
        <taxon>Bacillales</taxon>
        <taxon>Paenibacillaceae</taxon>
        <taxon>Paenibacillus</taxon>
    </lineage>
</organism>
<comment type="caution">
    <text evidence="1">The sequence shown here is derived from an EMBL/GenBank/DDBJ whole genome shotgun (WGS) entry which is preliminary data.</text>
</comment>
<keyword evidence="2" id="KW-1185">Reference proteome</keyword>
<proteinExistence type="predicted"/>
<evidence type="ECO:0000313" key="2">
    <source>
        <dbReference type="Proteomes" id="UP000215145"/>
    </source>
</evidence>
<dbReference type="Proteomes" id="UP000215145">
    <property type="component" value="Unassembled WGS sequence"/>
</dbReference>
<dbReference type="RefSeq" id="WP_089524288.1">
    <property type="nucleotide sequence ID" value="NZ_NMUQ01000001.1"/>
</dbReference>
<protein>
    <submittedName>
        <fullName evidence="1">Uncharacterized protein</fullName>
    </submittedName>
</protein>
<evidence type="ECO:0000313" key="1">
    <source>
        <dbReference type="EMBL" id="OXM17213.1"/>
    </source>
</evidence>
<gene>
    <name evidence="1" type="ORF">CGZ75_11570</name>
</gene>
<reference evidence="1 2" key="1">
    <citation type="submission" date="2017-07" db="EMBL/GenBank/DDBJ databases">
        <title>Paenibacillus herberti R33 genome sequencing and assembly.</title>
        <authorList>
            <person name="Su W."/>
        </authorList>
    </citation>
    <scope>NUCLEOTIDE SEQUENCE [LARGE SCALE GENOMIC DNA]</scope>
    <source>
        <strain evidence="1 2">R33</strain>
    </source>
</reference>
<accession>A0A229P4M5</accession>
<dbReference type="EMBL" id="NMUQ01000001">
    <property type="protein sequence ID" value="OXM17213.1"/>
    <property type="molecule type" value="Genomic_DNA"/>
</dbReference>
<dbReference type="AlphaFoldDB" id="A0A229P4M5"/>
<name>A0A229P4M5_9BACL</name>